<gene>
    <name evidence="2" type="ORF">HK097_005860</name>
</gene>
<organism evidence="2 3">
    <name type="scientific">Rhizophlyctis rosea</name>
    <dbReference type="NCBI Taxonomy" id="64517"/>
    <lineage>
        <taxon>Eukaryota</taxon>
        <taxon>Fungi</taxon>
        <taxon>Fungi incertae sedis</taxon>
        <taxon>Chytridiomycota</taxon>
        <taxon>Chytridiomycota incertae sedis</taxon>
        <taxon>Chytridiomycetes</taxon>
        <taxon>Rhizophlyctidales</taxon>
        <taxon>Rhizophlyctidaceae</taxon>
        <taxon>Rhizophlyctis</taxon>
    </lineage>
</organism>
<proteinExistence type="predicted"/>
<feature type="compositionally biased region" description="Gly residues" evidence="1">
    <location>
        <begin position="106"/>
        <end position="119"/>
    </location>
</feature>
<dbReference type="AlphaFoldDB" id="A0AAD5X6P2"/>
<protein>
    <submittedName>
        <fullName evidence="2">Uncharacterized protein</fullName>
    </submittedName>
</protein>
<sequence length="191" mass="20723">MDVRMICKEGDNSPLLLQTRPVSAAQEIFDEGYWKQGKERHELFKAVWKAAKFDVLEFKRDERPEEPYSSDPSLQTAEEDSPTRVYTPEKFARIELGKRKRENEGQVGGEWGEEVGQGLGRKRARKEEGEDVGGASGVGSGAADGGVKGRDTGSAAGGGGGVHALMALAELYGGSEEEESEEEDIDAEDGE</sequence>
<evidence type="ECO:0000313" key="2">
    <source>
        <dbReference type="EMBL" id="KAJ3052688.1"/>
    </source>
</evidence>
<feature type="region of interest" description="Disordered" evidence="1">
    <location>
        <begin position="59"/>
        <end position="191"/>
    </location>
</feature>
<dbReference type="EMBL" id="JADGJD010000275">
    <property type="protein sequence ID" value="KAJ3052688.1"/>
    <property type="molecule type" value="Genomic_DNA"/>
</dbReference>
<reference evidence="2" key="1">
    <citation type="submission" date="2020-05" db="EMBL/GenBank/DDBJ databases">
        <title>Phylogenomic resolution of chytrid fungi.</title>
        <authorList>
            <person name="Stajich J.E."/>
            <person name="Amses K."/>
            <person name="Simmons R."/>
            <person name="Seto K."/>
            <person name="Myers J."/>
            <person name="Bonds A."/>
            <person name="Quandt C.A."/>
            <person name="Barry K."/>
            <person name="Liu P."/>
            <person name="Grigoriev I."/>
            <person name="Longcore J.E."/>
            <person name="James T.Y."/>
        </authorList>
    </citation>
    <scope>NUCLEOTIDE SEQUENCE</scope>
    <source>
        <strain evidence="2">JEL0318</strain>
    </source>
</reference>
<comment type="caution">
    <text evidence="2">The sequence shown here is derived from an EMBL/GenBank/DDBJ whole genome shotgun (WGS) entry which is preliminary data.</text>
</comment>
<keyword evidence="3" id="KW-1185">Reference proteome</keyword>
<name>A0AAD5X6P2_9FUNG</name>
<evidence type="ECO:0000256" key="1">
    <source>
        <dbReference type="SAM" id="MobiDB-lite"/>
    </source>
</evidence>
<accession>A0AAD5X6P2</accession>
<evidence type="ECO:0000313" key="3">
    <source>
        <dbReference type="Proteomes" id="UP001212841"/>
    </source>
</evidence>
<dbReference type="Proteomes" id="UP001212841">
    <property type="component" value="Unassembled WGS sequence"/>
</dbReference>
<feature type="compositionally biased region" description="Acidic residues" evidence="1">
    <location>
        <begin position="175"/>
        <end position="191"/>
    </location>
</feature>
<feature type="compositionally biased region" description="Basic and acidic residues" evidence="1">
    <location>
        <begin position="90"/>
        <end position="104"/>
    </location>
</feature>
<feature type="compositionally biased region" description="Gly residues" evidence="1">
    <location>
        <begin position="132"/>
        <end position="146"/>
    </location>
</feature>
<feature type="compositionally biased region" description="Low complexity" evidence="1">
    <location>
        <begin position="163"/>
        <end position="174"/>
    </location>
</feature>